<reference evidence="2" key="1">
    <citation type="submission" date="2013-12" db="EMBL/GenBank/DDBJ databases">
        <title>The Genome Sequence of Aphanomyces astaci APO3.</title>
        <authorList>
            <consortium name="The Broad Institute Genomics Platform"/>
            <person name="Russ C."/>
            <person name="Tyler B."/>
            <person name="van West P."/>
            <person name="Dieguez-Uribeondo J."/>
            <person name="Young S.K."/>
            <person name="Zeng Q."/>
            <person name="Gargeya S."/>
            <person name="Fitzgerald M."/>
            <person name="Abouelleil A."/>
            <person name="Alvarado L."/>
            <person name="Chapman S.B."/>
            <person name="Gainer-Dewar J."/>
            <person name="Goldberg J."/>
            <person name="Griggs A."/>
            <person name="Gujja S."/>
            <person name="Hansen M."/>
            <person name="Howarth C."/>
            <person name="Imamovic A."/>
            <person name="Ireland A."/>
            <person name="Larimer J."/>
            <person name="McCowan C."/>
            <person name="Murphy C."/>
            <person name="Pearson M."/>
            <person name="Poon T.W."/>
            <person name="Priest M."/>
            <person name="Roberts A."/>
            <person name="Saif S."/>
            <person name="Shea T."/>
            <person name="Sykes S."/>
            <person name="Wortman J."/>
            <person name="Nusbaum C."/>
            <person name="Birren B."/>
        </authorList>
    </citation>
    <scope>NUCLEOTIDE SEQUENCE [LARGE SCALE GENOMIC DNA]</scope>
    <source>
        <strain evidence="2">APO3</strain>
    </source>
</reference>
<dbReference type="GeneID" id="20819583"/>
<dbReference type="AlphaFoldDB" id="W4FE25"/>
<evidence type="ECO:0000313" key="2">
    <source>
        <dbReference type="EMBL" id="ETV65757.1"/>
    </source>
</evidence>
<name>W4FE25_APHAT</name>
<organism evidence="2">
    <name type="scientific">Aphanomyces astaci</name>
    <name type="common">Crayfish plague agent</name>
    <dbReference type="NCBI Taxonomy" id="112090"/>
    <lineage>
        <taxon>Eukaryota</taxon>
        <taxon>Sar</taxon>
        <taxon>Stramenopiles</taxon>
        <taxon>Oomycota</taxon>
        <taxon>Saprolegniomycetes</taxon>
        <taxon>Saprolegniales</taxon>
        <taxon>Verrucalvaceae</taxon>
        <taxon>Aphanomyces</taxon>
    </lineage>
</organism>
<proteinExistence type="predicted"/>
<dbReference type="VEuPathDB" id="FungiDB:H257_17587"/>
<dbReference type="OrthoDB" id="78537at2759"/>
<dbReference type="RefSeq" id="XP_009844732.1">
    <property type="nucleotide sequence ID" value="XM_009846430.1"/>
</dbReference>
<dbReference type="EMBL" id="KI913224">
    <property type="protein sequence ID" value="ETV65757.1"/>
    <property type="molecule type" value="Genomic_DNA"/>
</dbReference>
<evidence type="ECO:0000256" key="1">
    <source>
        <dbReference type="SAM" id="MobiDB-lite"/>
    </source>
</evidence>
<sequence>MHEQEDELAMEFVKEGCDCHRPVFEPKYLRTHRAGSVKLIRCFPHCCPSHSFASFCTSSIGLTVSSQDVDTVAFLRFQSAATSTLDRGAVISISDVRTSDNVKGEWIPSESRSLLVATTATLFRFNHVHHVGWHYGWMGTSTKAHRTSPHHLVAYVLQRSASSSTTKAAAASDGGRFVVRGVLTSPSFIVMSYRRACYACQKHRNHTASTKCECEGEFNVSSTSAPSPPPPSTSTTSQGRRLVVLVVVVASYPSFDHHSRRTIERPLSSTAIENDLRSILHCVQLTPLGALVRYLPAIESHLARLVLGHNYKVAASLLASLVHASPHRRTCLLLPPSSSHMFVGHQGEQQVDGLVVECVLQALTSAFSNNYRTHFGHYATFLFDKPALIDAYNHWVAWWSSQVTHRLASHSNASLAELARRINKHAASPMLSMSDGVEYFVAQLREVYLGTAGHPSKMPFPPNNALGTMHGLWTFSHVHGGIDLRLPMSLLTVLRCMSMLYVMDIGTAKDECGASVLHVRAPVPLYNTIGSIFVVDGTPRVFRAFPNGESTMTNMSGFIHGDYIANASSPHDAVEVRVFSWPVDAAFAYVTRCRAAVAPGSTQMSLDIQVCRFPVEASLDWSTMTSIERCSHYRRDMEAPVFQGCFVYIPHLEIP</sequence>
<accession>W4FE25</accession>
<feature type="region of interest" description="Disordered" evidence="1">
    <location>
        <begin position="219"/>
        <end position="238"/>
    </location>
</feature>
<gene>
    <name evidence="2" type="ORF">H257_17587</name>
</gene>
<protein>
    <submittedName>
        <fullName evidence="2">Uncharacterized protein</fullName>
    </submittedName>
</protein>